<dbReference type="STRING" id="1314781.A0A165MQ23"/>
<proteinExistence type="predicted"/>
<feature type="region of interest" description="Disordered" evidence="1">
    <location>
        <begin position="191"/>
        <end position="292"/>
    </location>
</feature>
<keyword evidence="3" id="KW-1185">Reference proteome</keyword>
<evidence type="ECO:0000313" key="2">
    <source>
        <dbReference type="EMBL" id="KZV99592.1"/>
    </source>
</evidence>
<dbReference type="Proteomes" id="UP000077266">
    <property type="component" value="Unassembled WGS sequence"/>
</dbReference>
<accession>A0A165MQ23</accession>
<dbReference type="PRINTS" id="PR01217">
    <property type="entry name" value="PRICHEXTENSN"/>
</dbReference>
<feature type="compositionally biased region" description="Low complexity" evidence="1">
    <location>
        <begin position="214"/>
        <end position="224"/>
    </location>
</feature>
<dbReference type="InParanoid" id="A0A165MQ23"/>
<sequence>MAVHSCKTRRRSFASDEHNDSRMQQRSQCLQRLLLLECTCTTVKFLQSGDTIPHPVKAECVRVKSRTNVACSARRYPNSGNRTLSIARLISPCHSLAPPMSDVLAELFGAIPLSKLLEALESDIDDLLWALEAPLGEAAYQRIIAAQRPARELAQTMRSRKNEVPLADAFRDAVLASDKLYNLLTPGAKARVSGHGVEDTSTHASPPPPPAPAAPTHAWDAAPPSYDEHHHHARSPSPPPPPPRAVPPPPRRVASPPPPPPPQRVVSPPPPVRYQPAPPPPVQRVLTPQPPPQRIVEVDVYIPEITSAARECSLALRILVLRY</sequence>
<feature type="compositionally biased region" description="Basic residues" evidence="1">
    <location>
        <begin position="1"/>
        <end position="12"/>
    </location>
</feature>
<dbReference type="EMBL" id="KV425908">
    <property type="protein sequence ID" value="KZV99592.1"/>
    <property type="molecule type" value="Genomic_DNA"/>
</dbReference>
<evidence type="ECO:0000313" key="3">
    <source>
        <dbReference type="Proteomes" id="UP000077266"/>
    </source>
</evidence>
<dbReference type="AlphaFoldDB" id="A0A165MQ23"/>
<protein>
    <submittedName>
        <fullName evidence="2">Uncharacterized protein</fullName>
    </submittedName>
</protein>
<reference evidence="2 3" key="1">
    <citation type="journal article" date="2016" name="Mol. Biol. Evol.">
        <title>Comparative Genomics of Early-Diverging Mushroom-Forming Fungi Provides Insights into the Origins of Lignocellulose Decay Capabilities.</title>
        <authorList>
            <person name="Nagy L.G."/>
            <person name="Riley R."/>
            <person name="Tritt A."/>
            <person name="Adam C."/>
            <person name="Daum C."/>
            <person name="Floudas D."/>
            <person name="Sun H."/>
            <person name="Yadav J.S."/>
            <person name="Pangilinan J."/>
            <person name="Larsson K.H."/>
            <person name="Matsuura K."/>
            <person name="Barry K."/>
            <person name="Labutti K."/>
            <person name="Kuo R."/>
            <person name="Ohm R.A."/>
            <person name="Bhattacharya S.S."/>
            <person name="Shirouzu T."/>
            <person name="Yoshinaga Y."/>
            <person name="Martin F.M."/>
            <person name="Grigoriev I.V."/>
            <person name="Hibbett D.S."/>
        </authorList>
    </citation>
    <scope>NUCLEOTIDE SEQUENCE [LARGE SCALE GENOMIC DNA]</scope>
    <source>
        <strain evidence="2 3">HHB12029</strain>
    </source>
</reference>
<gene>
    <name evidence="2" type="ORF">EXIGLDRAFT_220694</name>
</gene>
<feature type="compositionally biased region" description="Pro residues" evidence="1">
    <location>
        <begin position="236"/>
        <end position="292"/>
    </location>
</feature>
<evidence type="ECO:0000256" key="1">
    <source>
        <dbReference type="SAM" id="MobiDB-lite"/>
    </source>
</evidence>
<feature type="region of interest" description="Disordered" evidence="1">
    <location>
        <begin position="1"/>
        <end position="20"/>
    </location>
</feature>
<name>A0A165MQ23_EXIGL</name>
<organism evidence="2 3">
    <name type="scientific">Exidia glandulosa HHB12029</name>
    <dbReference type="NCBI Taxonomy" id="1314781"/>
    <lineage>
        <taxon>Eukaryota</taxon>
        <taxon>Fungi</taxon>
        <taxon>Dikarya</taxon>
        <taxon>Basidiomycota</taxon>
        <taxon>Agaricomycotina</taxon>
        <taxon>Agaricomycetes</taxon>
        <taxon>Auriculariales</taxon>
        <taxon>Exidiaceae</taxon>
        <taxon>Exidia</taxon>
    </lineage>
</organism>